<evidence type="ECO:0000256" key="2">
    <source>
        <dbReference type="ARBA" id="ARBA00013855"/>
    </source>
</evidence>
<dbReference type="Gene3D" id="2.40.10.340">
    <property type="entry name" value="Rod shape-determining protein MreC, domain 1"/>
    <property type="match status" value="1"/>
</dbReference>
<dbReference type="Pfam" id="PF04085">
    <property type="entry name" value="MreC"/>
    <property type="match status" value="1"/>
</dbReference>
<dbReference type="Proteomes" id="UP000294567">
    <property type="component" value="Unassembled WGS sequence"/>
</dbReference>
<dbReference type="PANTHER" id="PTHR34138:SF1">
    <property type="entry name" value="CELL SHAPE-DETERMINING PROTEIN MREC"/>
    <property type="match status" value="1"/>
</dbReference>
<dbReference type="EMBL" id="SMAE01000002">
    <property type="protein sequence ID" value="TCS91136.1"/>
    <property type="molecule type" value="Genomic_DNA"/>
</dbReference>
<gene>
    <name evidence="8" type="ORF">EDD65_10264</name>
</gene>
<evidence type="ECO:0000256" key="3">
    <source>
        <dbReference type="ARBA" id="ARBA00022960"/>
    </source>
</evidence>
<comment type="function">
    <text evidence="5">Involved in formation and maintenance of cell shape.</text>
</comment>
<dbReference type="InterPro" id="IPR055342">
    <property type="entry name" value="MreC_beta-barrel_core"/>
</dbReference>
<dbReference type="InterPro" id="IPR042177">
    <property type="entry name" value="Cell/Rod_1"/>
</dbReference>
<comment type="caution">
    <text evidence="8">The sequence shown here is derived from an EMBL/GenBank/DDBJ whole genome shotgun (WGS) entry which is preliminary data.</text>
</comment>
<dbReference type="InterPro" id="IPR042175">
    <property type="entry name" value="Cell/Rod_MreC_2"/>
</dbReference>
<dbReference type="AlphaFoldDB" id="A0A4R3KYN4"/>
<keyword evidence="9" id="KW-1185">Reference proteome</keyword>
<evidence type="ECO:0000256" key="4">
    <source>
        <dbReference type="ARBA" id="ARBA00032089"/>
    </source>
</evidence>
<evidence type="ECO:0000313" key="8">
    <source>
        <dbReference type="EMBL" id="TCS91136.1"/>
    </source>
</evidence>
<accession>A0A4R3KYN4</accession>
<evidence type="ECO:0000313" key="9">
    <source>
        <dbReference type="Proteomes" id="UP000294567"/>
    </source>
</evidence>
<comment type="similarity">
    <text evidence="1 5">Belongs to the MreC family.</text>
</comment>
<protein>
    <recommendedName>
        <fullName evidence="2 5">Cell shape-determining protein MreC</fullName>
    </recommendedName>
    <alternativeName>
        <fullName evidence="4 5">Cell shape protein MreC</fullName>
    </alternativeName>
</protein>
<evidence type="ECO:0000256" key="5">
    <source>
        <dbReference type="PIRNR" id="PIRNR038471"/>
    </source>
</evidence>
<proteinExistence type="inferred from homology"/>
<dbReference type="RefSeq" id="WP_132025743.1">
    <property type="nucleotide sequence ID" value="NZ_CP068564.1"/>
</dbReference>
<keyword evidence="6" id="KW-0175">Coiled coil</keyword>
<feature type="coiled-coil region" evidence="6">
    <location>
        <begin position="69"/>
        <end position="106"/>
    </location>
</feature>
<reference evidence="8 9" key="1">
    <citation type="submission" date="2019-03" db="EMBL/GenBank/DDBJ databases">
        <title>Genomic Encyclopedia of Type Strains, Phase IV (KMG-IV): sequencing the most valuable type-strain genomes for metagenomic binning, comparative biology and taxonomic classification.</title>
        <authorList>
            <person name="Goeker M."/>
        </authorList>
    </citation>
    <scope>NUCLEOTIDE SEQUENCE [LARGE SCALE GENOMIC DNA]</scope>
    <source>
        <strain evidence="8 9">DSM 26752</strain>
    </source>
</reference>
<evidence type="ECO:0000256" key="6">
    <source>
        <dbReference type="SAM" id="Coils"/>
    </source>
</evidence>
<organism evidence="8 9">
    <name type="scientific">Keratinibaculum paraultunense</name>
    <dbReference type="NCBI Taxonomy" id="1278232"/>
    <lineage>
        <taxon>Bacteria</taxon>
        <taxon>Bacillati</taxon>
        <taxon>Bacillota</taxon>
        <taxon>Tissierellia</taxon>
        <taxon>Tissierellales</taxon>
        <taxon>Tepidimicrobiaceae</taxon>
        <taxon>Keratinibaculum</taxon>
    </lineage>
</organism>
<evidence type="ECO:0000256" key="1">
    <source>
        <dbReference type="ARBA" id="ARBA00009369"/>
    </source>
</evidence>
<dbReference type="PANTHER" id="PTHR34138">
    <property type="entry name" value="CELL SHAPE-DETERMINING PROTEIN MREC"/>
    <property type="match status" value="1"/>
</dbReference>
<dbReference type="PIRSF" id="PIRSF038471">
    <property type="entry name" value="MreC"/>
    <property type="match status" value="1"/>
</dbReference>
<feature type="domain" description="Rod shape-determining protein MreC beta-barrel core" evidence="7">
    <location>
        <begin position="122"/>
        <end position="276"/>
    </location>
</feature>
<keyword evidence="3 5" id="KW-0133">Cell shape</keyword>
<dbReference type="GO" id="GO:0008360">
    <property type="term" value="P:regulation of cell shape"/>
    <property type="evidence" value="ECO:0007669"/>
    <property type="project" value="UniProtKB-KW"/>
</dbReference>
<name>A0A4R3KYN4_9FIRM</name>
<dbReference type="Gene3D" id="2.40.10.350">
    <property type="entry name" value="Rod shape-determining protein MreC, domain 2"/>
    <property type="match status" value="1"/>
</dbReference>
<sequence length="278" mass="31569">MFFLKKYKNRMIVTAVAIILIIIIGVTSTERMSLTKVEKVIGNIFAPIGKFFYNISMKVSDFFASIKDMGRLKTENEELKNIVIELEEQNRKYEDLIGKSDYLKNEAELMKKAKYNLIPAQVIGKEPGNWFNRFVIDKGFKDGIKKDDTVIQAVETEKGIVEEGIVGRVVEVEDNFAKVVSIIDENNKISFKVIRTQDGGIISGIVDEKLSGYLFDMKADVIKGDKLFTSGLGGIYVKDIYIGEIKDVVKNDEDLMKNVYVEPAVDFKKIYRVFVISK</sequence>
<evidence type="ECO:0000259" key="7">
    <source>
        <dbReference type="Pfam" id="PF04085"/>
    </source>
</evidence>
<dbReference type="InterPro" id="IPR007221">
    <property type="entry name" value="MreC"/>
</dbReference>
<dbReference type="NCBIfam" id="TIGR00219">
    <property type="entry name" value="mreC"/>
    <property type="match status" value="1"/>
</dbReference>
<dbReference type="GO" id="GO:0005886">
    <property type="term" value="C:plasma membrane"/>
    <property type="evidence" value="ECO:0007669"/>
    <property type="project" value="TreeGrafter"/>
</dbReference>
<dbReference type="OrthoDB" id="9792313at2"/>